<dbReference type="EMBL" id="CP092488">
    <property type="protein sequence ID" value="UMB68334.2"/>
    <property type="molecule type" value="Genomic_DNA"/>
</dbReference>
<dbReference type="Gene3D" id="1.10.10.10">
    <property type="entry name" value="Winged helix-like DNA-binding domain superfamily/Winged helix DNA-binding domain"/>
    <property type="match status" value="1"/>
</dbReference>
<dbReference type="Pfam" id="PF00392">
    <property type="entry name" value="GntR"/>
    <property type="match status" value="1"/>
</dbReference>
<dbReference type="InterPro" id="IPR011711">
    <property type="entry name" value="GntR_C"/>
</dbReference>
<dbReference type="InterPro" id="IPR000524">
    <property type="entry name" value="Tscrpt_reg_HTH_GntR"/>
</dbReference>
<keyword evidence="1" id="KW-0805">Transcription regulation</keyword>
<reference evidence="5" key="1">
    <citation type="submission" date="2022-08" db="EMBL/GenBank/DDBJ databases">
        <title>Whole genome sequencing of non-tuberculosis mycobacteria type-strains.</title>
        <authorList>
            <person name="Igarashi Y."/>
            <person name="Osugi A."/>
            <person name="Mitarai S."/>
        </authorList>
    </citation>
    <scope>NUCLEOTIDE SEQUENCE</scope>
    <source>
        <strain evidence="5">DSM 45127</strain>
    </source>
</reference>
<protein>
    <submittedName>
        <fullName evidence="5">GntR family transcriptional regulator</fullName>
    </submittedName>
</protein>
<evidence type="ECO:0000313" key="6">
    <source>
        <dbReference type="Proteomes" id="UP001055336"/>
    </source>
</evidence>
<keyword evidence="2" id="KW-0238">DNA-binding</keyword>
<dbReference type="InterPro" id="IPR036390">
    <property type="entry name" value="WH_DNA-bd_sf"/>
</dbReference>
<evidence type="ECO:0000256" key="1">
    <source>
        <dbReference type="ARBA" id="ARBA00023015"/>
    </source>
</evidence>
<dbReference type="Gene3D" id="1.20.120.530">
    <property type="entry name" value="GntR ligand-binding domain-like"/>
    <property type="match status" value="1"/>
</dbReference>
<dbReference type="SUPFAM" id="SSF46785">
    <property type="entry name" value="Winged helix' DNA-binding domain"/>
    <property type="match status" value="1"/>
</dbReference>
<dbReference type="SUPFAM" id="SSF48008">
    <property type="entry name" value="GntR ligand-binding domain-like"/>
    <property type="match status" value="1"/>
</dbReference>
<dbReference type="CDD" id="cd07377">
    <property type="entry name" value="WHTH_GntR"/>
    <property type="match status" value="1"/>
</dbReference>
<keyword evidence="3" id="KW-0804">Transcription</keyword>
<dbReference type="InterPro" id="IPR036388">
    <property type="entry name" value="WH-like_DNA-bd_sf"/>
</dbReference>
<dbReference type="InterPro" id="IPR008920">
    <property type="entry name" value="TF_FadR/GntR_C"/>
</dbReference>
<proteinExistence type="predicted"/>
<dbReference type="RefSeq" id="WP_260060439.1">
    <property type="nucleotide sequence ID" value="NZ_CP092488.2"/>
</dbReference>
<keyword evidence="6" id="KW-1185">Reference proteome</keyword>
<dbReference type="SMART" id="SM00345">
    <property type="entry name" value="HTH_GNTR"/>
    <property type="match status" value="1"/>
</dbReference>
<accession>A0ABY3VFZ3</accession>
<dbReference type="Pfam" id="PF07729">
    <property type="entry name" value="FCD"/>
    <property type="match status" value="1"/>
</dbReference>
<dbReference type="PANTHER" id="PTHR43537:SF24">
    <property type="entry name" value="GLUCONATE OPERON TRANSCRIPTIONAL REPRESSOR"/>
    <property type="match status" value="1"/>
</dbReference>
<name>A0ABY3VFZ3_9MYCO</name>
<gene>
    <name evidence="5" type="ORF">MKK62_18085</name>
</gene>
<evidence type="ECO:0000256" key="3">
    <source>
        <dbReference type="ARBA" id="ARBA00023163"/>
    </source>
</evidence>
<dbReference type="PRINTS" id="PR00035">
    <property type="entry name" value="HTHGNTR"/>
</dbReference>
<dbReference type="PROSITE" id="PS50949">
    <property type="entry name" value="HTH_GNTR"/>
    <property type="match status" value="1"/>
</dbReference>
<evidence type="ECO:0000259" key="4">
    <source>
        <dbReference type="PROSITE" id="PS50949"/>
    </source>
</evidence>
<dbReference type="Proteomes" id="UP001055336">
    <property type="component" value="Chromosome"/>
</dbReference>
<evidence type="ECO:0000313" key="5">
    <source>
        <dbReference type="EMBL" id="UMB68334.2"/>
    </source>
</evidence>
<feature type="domain" description="HTH gntR-type" evidence="4">
    <location>
        <begin position="22"/>
        <end position="92"/>
    </location>
</feature>
<organism evidence="5 6">
    <name type="scientific">Mycobacterium paraterrae</name>
    <dbReference type="NCBI Taxonomy" id="577492"/>
    <lineage>
        <taxon>Bacteria</taxon>
        <taxon>Bacillati</taxon>
        <taxon>Actinomycetota</taxon>
        <taxon>Actinomycetes</taxon>
        <taxon>Mycobacteriales</taxon>
        <taxon>Mycobacteriaceae</taxon>
        <taxon>Mycobacterium</taxon>
    </lineage>
</organism>
<dbReference type="PANTHER" id="PTHR43537">
    <property type="entry name" value="TRANSCRIPTIONAL REGULATOR, GNTR FAMILY"/>
    <property type="match status" value="1"/>
</dbReference>
<evidence type="ECO:0000256" key="2">
    <source>
        <dbReference type="ARBA" id="ARBA00023125"/>
    </source>
</evidence>
<sequence>MRLARHYYGHATAAVFAPFKPMFRAEFVIRRLRDAIALGLLPDGTQLPGEADLAASLGVSTVTVREALAALRNDGLLQTRRGRGGGSFIALPPGGASAIIRRRLQSLSLMDLRDLGDFYAAVSGAAAACAAQRGTPDEIEQIRGAAERFAAAADVGARRQTDARLRLLIATTAQSPRLYAAEVELQAEIGTLLRLTFELKDAFRHDAELVTELVVALRAADAARARHAAEQRVRAATARLTELRIDLERP</sequence>